<protein>
    <submittedName>
        <fullName evidence="3">Uncharacterized protein</fullName>
    </submittedName>
</protein>
<dbReference type="InterPro" id="IPR038538">
    <property type="entry name" value="MTERF_sf"/>
</dbReference>
<dbReference type="InterPro" id="IPR003690">
    <property type="entry name" value="MTERF"/>
</dbReference>
<dbReference type="GO" id="GO:0005759">
    <property type="term" value="C:mitochondrial matrix"/>
    <property type="evidence" value="ECO:0007669"/>
    <property type="project" value="TreeGrafter"/>
</dbReference>
<comment type="similarity">
    <text evidence="1">Belongs to the mTERF family.</text>
</comment>
<evidence type="ECO:0000313" key="4">
    <source>
        <dbReference type="Proteomes" id="UP001168821"/>
    </source>
</evidence>
<dbReference type="AlphaFoldDB" id="A0AA38IHF4"/>
<name>A0AA38IHF4_9CUCU</name>
<keyword evidence="4" id="KW-1185">Reference proteome</keyword>
<dbReference type="PANTHER" id="PTHR15437">
    <property type="entry name" value="TRANSCRIPTION TERMINATION FACTOR, MITOCHONDRIAL"/>
    <property type="match status" value="1"/>
</dbReference>
<evidence type="ECO:0000256" key="1">
    <source>
        <dbReference type="ARBA" id="ARBA00007692"/>
    </source>
</evidence>
<dbReference type="Proteomes" id="UP001168821">
    <property type="component" value="Unassembled WGS sequence"/>
</dbReference>
<gene>
    <name evidence="3" type="ORF">Zmor_014254</name>
</gene>
<evidence type="ECO:0000256" key="2">
    <source>
        <dbReference type="ARBA" id="ARBA00022946"/>
    </source>
</evidence>
<sequence>MFKLGQNLLYKKCATDLKITRRFVGNFETNYHLFTKYFGLNQNRAKEFIERQKLSEKPTETIVKVVDFCEKLGFSKKEILKNPSILRAHPSTLDQYYNVMIEGGFKVITIKGLSKFRSLSQKDVRTLKMHGFIDHNTNVTKSFMAHLNPRAENLVINHDDSVELWCHVHLKVLSHYLKWRLQVTDEEILRFIKIHPQIKRKSLKYVCDNINQAEELGFPLAKILKYGYILHTHPKNFKEILEKFPVLAGVSTKKAVRMYPKLLTTTASSVQKIHDTLKKHNIRDEAIARRLNIFYLSPETVEFRLNELQRVADFKVLLYNPNILKLVVHHNRAKSRLTFLKELQLKCATVSVLGIDNIKFDDHIREGRDENSFTDTYSFLKGIFKKDIEDFEFTLKKHPYYLQVPLTAMEDTFHYLESEKFSNNSIFSVICILLYPKEKIKKSFKQIRQYELQTKKKLTQVNKLNLALYFIEKEHHFSGDGVWTKNEVVEESVHTS</sequence>
<comment type="caution">
    <text evidence="3">The sequence shown here is derived from an EMBL/GenBank/DDBJ whole genome shotgun (WGS) entry which is preliminary data.</text>
</comment>
<reference evidence="3" key="1">
    <citation type="journal article" date="2023" name="G3 (Bethesda)">
        <title>Whole genome assemblies of Zophobas morio and Tenebrio molitor.</title>
        <authorList>
            <person name="Kaur S."/>
            <person name="Stinson S.A."/>
            <person name="diCenzo G.C."/>
        </authorList>
    </citation>
    <scope>NUCLEOTIDE SEQUENCE</scope>
    <source>
        <strain evidence="3">QUZm001</strain>
    </source>
</reference>
<dbReference type="GO" id="GO:0003676">
    <property type="term" value="F:nucleic acid binding"/>
    <property type="evidence" value="ECO:0007669"/>
    <property type="project" value="InterPro"/>
</dbReference>
<keyword evidence="2" id="KW-0809">Transit peptide</keyword>
<organism evidence="3 4">
    <name type="scientific">Zophobas morio</name>
    <dbReference type="NCBI Taxonomy" id="2755281"/>
    <lineage>
        <taxon>Eukaryota</taxon>
        <taxon>Metazoa</taxon>
        <taxon>Ecdysozoa</taxon>
        <taxon>Arthropoda</taxon>
        <taxon>Hexapoda</taxon>
        <taxon>Insecta</taxon>
        <taxon>Pterygota</taxon>
        <taxon>Neoptera</taxon>
        <taxon>Endopterygota</taxon>
        <taxon>Coleoptera</taxon>
        <taxon>Polyphaga</taxon>
        <taxon>Cucujiformia</taxon>
        <taxon>Tenebrionidae</taxon>
        <taxon>Zophobas</taxon>
    </lineage>
</organism>
<proteinExistence type="inferred from homology"/>
<dbReference type="SMART" id="SM00733">
    <property type="entry name" value="Mterf"/>
    <property type="match status" value="6"/>
</dbReference>
<accession>A0AA38IHF4</accession>
<evidence type="ECO:0000313" key="3">
    <source>
        <dbReference type="EMBL" id="KAJ3655114.1"/>
    </source>
</evidence>
<dbReference type="GO" id="GO:0006393">
    <property type="term" value="P:termination of mitochondrial transcription"/>
    <property type="evidence" value="ECO:0007669"/>
    <property type="project" value="TreeGrafter"/>
</dbReference>
<dbReference type="EMBL" id="JALNTZ010000004">
    <property type="protein sequence ID" value="KAJ3655114.1"/>
    <property type="molecule type" value="Genomic_DNA"/>
</dbReference>
<dbReference type="Gene3D" id="1.25.70.10">
    <property type="entry name" value="Transcription termination factor 3, mitochondrial"/>
    <property type="match status" value="1"/>
</dbReference>
<dbReference type="PANTHER" id="PTHR15437:SF7">
    <property type="entry name" value="TRANSCRIPTION TERMINATION FACTOR 5, MITOCHONDRIAL"/>
    <property type="match status" value="1"/>
</dbReference>